<dbReference type="AlphaFoldDB" id="A0A517TAD2"/>
<reference evidence="10 11" key="1">
    <citation type="submission" date="2019-02" db="EMBL/GenBank/DDBJ databases">
        <title>Deep-cultivation of Planctomycetes and their phenomic and genomic characterization uncovers novel biology.</title>
        <authorList>
            <person name="Wiegand S."/>
            <person name="Jogler M."/>
            <person name="Boedeker C."/>
            <person name="Pinto D."/>
            <person name="Vollmers J."/>
            <person name="Rivas-Marin E."/>
            <person name="Kohn T."/>
            <person name="Peeters S.H."/>
            <person name="Heuer A."/>
            <person name="Rast P."/>
            <person name="Oberbeckmann S."/>
            <person name="Bunk B."/>
            <person name="Jeske O."/>
            <person name="Meyerdierks A."/>
            <person name="Storesund J.E."/>
            <person name="Kallscheuer N."/>
            <person name="Luecker S."/>
            <person name="Lage O.M."/>
            <person name="Pohl T."/>
            <person name="Merkel B.J."/>
            <person name="Hornburger P."/>
            <person name="Mueller R.-W."/>
            <person name="Bruemmer F."/>
            <person name="Labrenz M."/>
            <person name="Spormann A.M."/>
            <person name="Op den Camp H."/>
            <person name="Overmann J."/>
            <person name="Amann R."/>
            <person name="Jetten M.S.M."/>
            <person name="Mascher T."/>
            <person name="Medema M.H."/>
            <person name="Devos D.P."/>
            <person name="Kaster A.-K."/>
            <person name="Ovreas L."/>
            <person name="Rohde M."/>
            <person name="Galperin M.Y."/>
            <person name="Jogler C."/>
        </authorList>
    </citation>
    <scope>NUCLEOTIDE SEQUENCE [LARGE SCALE GENOMIC DNA]</scope>
    <source>
        <strain evidence="10 11">V22</strain>
    </source>
</reference>
<dbReference type="GO" id="GO:0031071">
    <property type="term" value="F:cysteine desulfurase activity"/>
    <property type="evidence" value="ECO:0007669"/>
    <property type="project" value="UniProtKB-UniRule"/>
</dbReference>
<dbReference type="GO" id="GO:0006534">
    <property type="term" value="P:cysteine metabolic process"/>
    <property type="evidence" value="ECO:0007669"/>
    <property type="project" value="UniProtKB-UniRule"/>
</dbReference>
<evidence type="ECO:0000256" key="2">
    <source>
        <dbReference type="ARBA" id="ARBA00002824"/>
    </source>
</evidence>
<accession>A0A517TAD2</accession>
<dbReference type="InterPro" id="IPR000192">
    <property type="entry name" value="Aminotrans_V_dom"/>
</dbReference>
<gene>
    <name evidence="10" type="primary">csd</name>
    <name evidence="10" type="ORF">V22_25810</name>
</gene>
<evidence type="ECO:0000256" key="7">
    <source>
        <dbReference type="RuleBase" id="RU004504"/>
    </source>
</evidence>
<evidence type="ECO:0000256" key="5">
    <source>
        <dbReference type="ARBA" id="ARBA00022898"/>
    </source>
</evidence>
<feature type="domain" description="Aminotransferase class V" evidence="9">
    <location>
        <begin position="36"/>
        <end position="405"/>
    </location>
</feature>
<dbReference type="InterPro" id="IPR020578">
    <property type="entry name" value="Aminotrans_V_PyrdxlP_BS"/>
</dbReference>
<dbReference type="InterPro" id="IPR015422">
    <property type="entry name" value="PyrdxlP-dep_Trfase_small"/>
</dbReference>
<dbReference type="Proteomes" id="UP000319976">
    <property type="component" value="Chromosome"/>
</dbReference>
<evidence type="ECO:0000256" key="3">
    <source>
        <dbReference type="ARBA" id="ARBA00010447"/>
    </source>
</evidence>
<dbReference type="PROSITE" id="PS00595">
    <property type="entry name" value="AA_TRANSFER_CLASS_5"/>
    <property type="match status" value="1"/>
</dbReference>
<dbReference type="Gene3D" id="3.40.640.10">
    <property type="entry name" value="Type I PLP-dependent aspartate aminotransferase-like (Major domain)"/>
    <property type="match status" value="1"/>
</dbReference>
<dbReference type="InterPro" id="IPR010970">
    <property type="entry name" value="Cys_dSase_SufS"/>
</dbReference>
<evidence type="ECO:0000256" key="4">
    <source>
        <dbReference type="ARBA" id="ARBA00022679"/>
    </source>
</evidence>
<dbReference type="EC" id="2.8.1.7" evidence="8"/>
<keyword evidence="4 8" id="KW-0808">Transferase</keyword>
<keyword evidence="5 8" id="KW-0663">Pyridoxal phosphate</keyword>
<dbReference type="KEGG" id="chya:V22_25810"/>
<dbReference type="RefSeq" id="WP_145263233.1">
    <property type="nucleotide sequence ID" value="NZ_CP036316.1"/>
</dbReference>
<evidence type="ECO:0000313" key="11">
    <source>
        <dbReference type="Proteomes" id="UP000319976"/>
    </source>
</evidence>
<evidence type="ECO:0000256" key="8">
    <source>
        <dbReference type="RuleBase" id="RU004506"/>
    </source>
</evidence>
<dbReference type="PANTHER" id="PTHR43586">
    <property type="entry name" value="CYSTEINE DESULFURASE"/>
    <property type="match status" value="1"/>
</dbReference>
<dbReference type="GO" id="GO:0030170">
    <property type="term" value="F:pyridoxal phosphate binding"/>
    <property type="evidence" value="ECO:0007669"/>
    <property type="project" value="UniProtKB-UniRule"/>
</dbReference>
<name>A0A517TAD2_9PLAN</name>
<evidence type="ECO:0000313" key="10">
    <source>
        <dbReference type="EMBL" id="QDT65332.1"/>
    </source>
</evidence>
<dbReference type="PIRSF" id="PIRSF005572">
    <property type="entry name" value="NifS"/>
    <property type="match status" value="1"/>
</dbReference>
<comment type="similarity">
    <text evidence="3 8">Belongs to the class-V pyridoxal-phosphate-dependent aminotransferase family. Csd subfamily.</text>
</comment>
<sequence>MSTTTATNSSQPALLELRDDFPIFDQPLPNGKLLAYLDSGATAQKPRSVMEAVTECYSRYYSNVHRGNSQLGRMVTEAVESSREKVRALLNAKSPHEIVFTAGTTASINMVASAWGEANIGEGDEIVLTEMEHHANLVPWQMLAVKTGAKLRFLPLTDTWEIDETRIDEVITSQTKLVAITGLSNVLGTIPPVEKIVEVAHRVGAVVLVDAAQSVPHTPTDVQELDVDFLAFSGHKLYGPTGVGVLYGKREHLESMPPFLGGGNMIERVYLDHATYAEPPARFEAGTPAIAEIIGLGAAIDYVNQIGWDAIAAHEHYLGATAHERLSEVPGLTIYGPPPERKGAICSFTIEGAHAEDLNFFLDREGIAVRHGHHCTMPLHDKLGVPATIRASFGIYNSPDEIDKLVEALHTARKKLRLG</sequence>
<dbReference type="InterPro" id="IPR015424">
    <property type="entry name" value="PyrdxlP-dep_Trfase"/>
</dbReference>
<dbReference type="SUPFAM" id="SSF53383">
    <property type="entry name" value="PLP-dependent transferases"/>
    <property type="match status" value="1"/>
</dbReference>
<dbReference type="Gene3D" id="3.90.1150.10">
    <property type="entry name" value="Aspartate Aminotransferase, domain 1"/>
    <property type="match status" value="1"/>
</dbReference>
<evidence type="ECO:0000256" key="1">
    <source>
        <dbReference type="ARBA" id="ARBA00001933"/>
    </source>
</evidence>
<comment type="function">
    <text evidence="2 8">Catalyzes the removal of elemental sulfur and selenium atoms from L-cysteine, L-cystine, L-selenocysteine, and L-selenocystine to produce L-alanine.</text>
</comment>
<protein>
    <recommendedName>
        <fullName evidence="8">Cysteine desulfurase</fullName>
        <ecNumber evidence="8">2.8.1.7</ecNumber>
    </recommendedName>
</protein>
<evidence type="ECO:0000259" key="9">
    <source>
        <dbReference type="Pfam" id="PF00266"/>
    </source>
</evidence>
<evidence type="ECO:0000256" key="6">
    <source>
        <dbReference type="ARBA" id="ARBA00050776"/>
    </source>
</evidence>
<dbReference type="InterPro" id="IPR015421">
    <property type="entry name" value="PyrdxlP-dep_Trfase_major"/>
</dbReference>
<organism evidence="10 11">
    <name type="scientific">Calycomorphotria hydatis</name>
    <dbReference type="NCBI Taxonomy" id="2528027"/>
    <lineage>
        <taxon>Bacteria</taxon>
        <taxon>Pseudomonadati</taxon>
        <taxon>Planctomycetota</taxon>
        <taxon>Planctomycetia</taxon>
        <taxon>Planctomycetales</taxon>
        <taxon>Planctomycetaceae</taxon>
        <taxon>Calycomorphotria</taxon>
    </lineage>
</organism>
<dbReference type="OrthoDB" id="9804366at2"/>
<dbReference type="EMBL" id="CP036316">
    <property type="protein sequence ID" value="QDT65332.1"/>
    <property type="molecule type" value="Genomic_DNA"/>
</dbReference>
<keyword evidence="11" id="KW-1185">Reference proteome</keyword>
<dbReference type="PANTHER" id="PTHR43586:SF8">
    <property type="entry name" value="CYSTEINE DESULFURASE 1, CHLOROPLASTIC"/>
    <property type="match status" value="1"/>
</dbReference>
<dbReference type="CDD" id="cd06453">
    <property type="entry name" value="SufS_like"/>
    <property type="match status" value="1"/>
</dbReference>
<dbReference type="Pfam" id="PF00266">
    <property type="entry name" value="Aminotran_5"/>
    <property type="match status" value="1"/>
</dbReference>
<dbReference type="NCBIfam" id="TIGR01979">
    <property type="entry name" value="sufS"/>
    <property type="match status" value="1"/>
</dbReference>
<comment type="cofactor">
    <cofactor evidence="1 7">
        <name>pyridoxal 5'-phosphate</name>
        <dbReference type="ChEBI" id="CHEBI:597326"/>
    </cofactor>
</comment>
<proteinExistence type="inferred from homology"/>
<comment type="catalytic activity">
    <reaction evidence="6 8">
        <text>(sulfur carrier)-H + L-cysteine = (sulfur carrier)-SH + L-alanine</text>
        <dbReference type="Rhea" id="RHEA:43892"/>
        <dbReference type="Rhea" id="RHEA-COMP:14737"/>
        <dbReference type="Rhea" id="RHEA-COMP:14739"/>
        <dbReference type="ChEBI" id="CHEBI:29917"/>
        <dbReference type="ChEBI" id="CHEBI:35235"/>
        <dbReference type="ChEBI" id="CHEBI:57972"/>
        <dbReference type="ChEBI" id="CHEBI:64428"/>
        <dbReference type="EC" id="2.8.1.7"/>
    </reaction>
</comment>
<dbReference type="InterPro" id="IPR016454">
    <property type="entry name" value="Cysteine_dSase"/>
</dbReference>